<dbReference type="AlphaFoldDB" id="A0AAE3AB15"/>
<dbReference type="Pfam" id="PF00588">
    <property type="entry name" value="SpoU_methylase"/>
    <property type="match status" value="1"/>
</dbReference>
<gene>
    <name evidence="6" type="ORF">LKD36_10055</name>
</gene>
<keyword evidence="7" id="KW-1185">Reference proteome</keyword>
<evidence type="ECO:0000313" key="7">
    <source>
        <dbReference type="Proteomes" id="UP001198220"/>
    </source>
</evidence>
<dbReference type="Proteomes" id="UP001198220">
    <property type="component" value="Unassembled WGS sequence"/>
</dbReference>
<dbReference type="PANTHER" id="PTHR43191">
    <property type="entry name" value="RRNA METHYLTRANSFERASE 3"/>
    <property type="match status" value="1"/>
</dbReference>
<dbReference type="Gene3D" id="3.40.1280.10">
    <property type="match status" value="1"/>
</dbReference>
<dbReference type="RefSeq" id="WP_308459512.1">
    <property type="nucleotide sequence ID" value="NZ_JAJEPS010000009.1"/>
</dbReference>
<evidence type="ECO:0000259" key="4">
    <source>
        <dbReference type="Pfam" id="PF00588"/>
    </source>
</evidence>
<dbReference type="GO" id="GO:0003723">
    <property type="term" value="F:RNA binding"/>
    <property type="evidence" value="ECO:0007669"/>
    <property type="project" value="InterPro"/>
</dbReference>
<dbReference type="SUPFAM" id="SSF55315">
    <property type="entry name" value="L30e-like"/>
    <property type="match status" value="1"/>
</dbReference>
<dbReference type="PANTHER" id="PTHR43191:SF2">
    <property type="entry name" value="RRNA METHYLTRANSFERASE 3, MITOCHONDRIAL"/>
    <property type="match status" value="1"/>
</dbReference>
<keyword evidence="3" id="KW-0808">Transferase</keyword>
<protein>
    <submittedName>
        <fullName evidence="6">RNA methyltransferase</fullName>
    </submittedName>
</protein>
<evidence type="ECO:0000313" key="6">
    <source>
        <dbReference type="EMBL" id="MCC2126525.1"/>
    </source>
</evidence>
<dbReference type="Pfam" id="PF22435">
    <property type="entry name" value="MRM3-like_sub_bind"/>
    <property type="match status" value="1"/>
</dbReference>
<dbReference type="GO" id="GO:0032259">
    <property type="term" value="P:methylation"/>
    <property type="evidence" value="ECO:0007669"/>
    <property type="project" value="UniProtKB-KW"/>
</dbReference>
<name>A0AAE3AB15_9FIRM</name>
<evidence type="ECO:0000256" key="3">
    <source>
        <dbReference type="ARBA" id="ARBA00022679"/>
    </source>
</evidence>
<dbReference type="InterPro" id="IPR029028">
    <property type="entry name" value="Alpha/beta_knot_MTases"/>
</dbReference>
<dbReference type="SUPFAM" id="SSF75217">
    <property type="entry name" value="alpha/beta knot"/>
    <property type="match status" value="1"/>
</dbReference>
<evidence type="ECO:0000256" key="1">
    <source>
        <dbReference type="ARBA" id="ARBA00007228"/>
    </source>
</evidence>
<organism evidence="6 7">
    <name type="scientific">Hominiventricola filiformis</name>
    <dbReference type="NCBI Taxonomy" id="2885352"/>
    <lineage>
        <taxon>Bacteria</taxon>
        <taxon>Bacillati</taxon>
        <taxon>Bacillota</taxon>
        <taxon>Clostridia</taxon>
        <taxon>Lachnospirales</taxon>
        <taxon>Lachnospiraceae</taxon>
        <taxon>Hominiventricola</taxon>
    </lineage>
</organism>
<keyword evidence="2 6" id="KW-0489">Methyltransferase</keyword>
<dbReference type="InterPro" id="IPR051259">
    <property type="entry name" value="rRNA_Methyltransferase"/>
</dbReference>
<dbReference type="GO" id="GO:0008173">
    <property type="term" value="F:RNA methyltransferase activity"/>
    <property type="evidence" value="ECO:0007669"/>
    <property type="project" value="InterPro"/>
</dbReference>
<comment type="similarity">
    <text evidence="1">Belongs to the class IV-like SAM-binding methyltransferase superfamily. RNA methyltransferase TrmH family.</text>
</comment>
<accession>A0AAE3AB15</accession>
<dbReference type="InterPro" id="IPR029026">
    <property type="entry name" value="tRNA_m1G_MTases_N"/>
</dbReference>
<dbReference type="InterPro" id="IPR053888">
    <property type="entry name" value="MRM3-like_sub_bind"/>
</dbReference>
<dbReference type="Gene3D" id="3.30.1330.30">
    <property type="match status" value="1"/>
</dbReference>
<dbReference type="CDD" id="cd18095">
    <property type="entry name" value="SpoU-like_rRNA-MTase"/>
    <property type="match status" value="1"/>
</dbReference>
<dbReference type="EMBL" id="JAJEPS010000009">
    <property type="protein sequence ID" value="MCC2126525.1"/>
    <property type="molecule type" value="Genomic_DNA"/>
</dbReference>
<dbReference type="InterPro" id="IPR029064">
    <property type="entry name" value="Ribosomal_eL30-like_sf"/>
</dbReference>
<feature type="domain" description="MRM3-like substrate binding" evidence="5">
    <location>
        <begin position="7"/>
        <end position="89"/>
    </location>
</feature>
<feature type="domain" description="tRNA/rRNA methyltransferase SpoU type" evidence="4">
    <location>
        <begin position="109"/>
        <end position="249"/>
    </location>
</feature>
<reference evidence="6 7" key="1">
    <citation type="submission" date="2021-10" db="EMBL/GenBank/DDBJ databases">
        <title>Anaerobic single-cell dispensing facilitates the cultivation of human gut bacteria.</title>
        <authorList>
            <person name="Afrizal A."/>
        </authorList>
    </citation>
    <scope>NUCLEOTIDE SEQUENCE [LARGE SCALE GENOMIC DNA]</scope>
    <source>
        <strain evidence="6 7">CLA-AA-H276</strain>
    </source>
</reference>
<proteinExistence type="inferred from homology"/>
<evidence type="ECO:0000256" key="2">
    <source>
        <dbReference type="ARBA" id="ARBA00022603"/>
    </source>
</evidence>
<dbReference type="GO" id="GO:0006396">
    <property type="term" value="P:RNA processing"/>
    <property type="evidence" value="ECO:0007669"/>
    <property type="project" value="InterPro"/>
</dbReference>
<dbReference type="InterPro" id="IPR001537">
    <property type="entry name" value="SpoU_MeTrfase"/>
</dbReference>
<sequence>MITSTANPQVKNLQQLMKKSSVRSAQDIFLVEGMKMYLEAPRERIHKIYVSKSLYEEKGQAFFDGVPMEVLDDRVYAAVSDTKTPQGILCLLRQYHYTLEDLTKKKNPFLLILENLQDPGNLGTILRTAEGAGADGIILSMDSVDIYNPKTIRATMGAVYRMPFFYVEDLKVFLPELEQRGIRTYAAHLQGKNCYDEEDYKGGTAFLIGNEGNGLTEELSSKADVWVRIPMHGKLESLNAAVAASILMYEVCRQRRKK</sequence>
<comment type="caution">
    <text evidence="6">The sequence shown here is derived from an EMBL/GenBank/DDBJ whole genome shotgun (WGS) entry which is preliminary data.</text>
</comment>
<evidence type="ECO:0000259" key="5">
    <source>
        <dbReference type="Pfam" id="PF22435"/>
    </source>
</evidence>